<sequence length="272" mass="27382">MRGAVGTVEGFDYGLVTPVAAQLIAWFGGALGLRCTTRALRTEGPARLGRLALAAVALGSGVWAVYVVAMMGFSVAETPVGYDRRLAVAGCAVAVAMAGLGVFVVGHRGATALALVTGGTLTGLGIATVHYLGMAGVRLQGRLEYQTSTVVLSVLVAVVAATGALWLAVAARGFWPGLGAGLIMGVAITGMHYTGMAALRVRLSAADPVADPGGLPAVCSLAPLLTGPVVLLLAAGAAVLFDPRPAPDDRASPPSPSPPRARRSPSVPARDR</sequence>
<dbReference type="PANTHER" id="PTHR35152:SF1">
    <property type="entry name" value="DOMAIN SIGNALLING PROTEIN, PUTATIVE (AFU_ORTHOLOGUE AFUA_5G11310)-RELATED"/>
    <property type="match status" value="1"/>
</dbReference>
<name>A0ABT2CIX5_9ACTN</name>
<dbReference type="RefSeq" id="WP_258788609.1">
    <property type="nucleotide sequence ID" value="NZ_JANUGQ010000013.1"/>
</dbReference>
<feature type="region of interest" description="Disordered" evidence="2">
    <location>
        <begin position="244"/>
        <end position="272"/>
    </location>
</feature>
<keyword evidence="1" id="KW-1133">Transmembrane helix</keyword>
<feature type="transmembrane region" description="Helical" evidence="1">
    <location>
        <begin position="174"/>
        <end position="195"/>
    </location>
</feature>
<gene>
    <name evidence="4" type="ORF">NX801_17165</name>
</gene>
<feature type="transmembrane region" description="Helical" evidence="1">
    <location>
        <begin position="86"/>
        <end position="105"/>
    </location>
</feature>
<evidence type="ECO:0000259" key="3">
    <source>
        <dbReference type="PROSITE" id="PS50924"/>
    </source>
</evidence>
<dbReference type="Proteomes" id="UP001431313">
    <property type="component" value="Unassembled WGS sequence"/>
</dbReference>
<reference evidence="4" key="1">
    <citation type="submission" date="2022-08" db="EMBL/GenBank/DDBJ databases">
        <authorList>
            <person name="Somphong A."/>
            <person name="Phongsopitanun W."/>
        </authorList>
    </citation>
    <scope>NUCLEOTIDE SEQUENCE</scope>
    <source>
        <strain evidence="4">LP05-1</strain>
    </source>
</reference>
<accession>A0ABT2CIX5</accession>
<evidence type="ECO:0000256" key="2">
    <source>
        <dbReference type="SAM" id="MobiDB-lite"/>
    </source>
</evidence>
<feature type="domain" description="MHYT" evidence="3">
    <location>
        <begin position="13"/>
        <end position="202"/>
    </location>
</feature>
<feature type="transmembrane region" description="Helical" evidence="1">
    <location>
        <begin position="112"/>
        <end position="133"/>
    </location>
</feature>
<keyword evidence="1" id="KW-0812">Transmembrane</keyword>
<dbReference type="PANTHER" id="PTHR35152">
    <property type="entry name" value="DOMAIN SIGNALLING PROTEIN, PUTATIVE (AFU_ORTHOLOGUE AFUA_5G11310)-RELATED"/>
    <property type="match status" value="1"/>
</dbReference>
<protein>
    <recommendedName>
        <fullName evidence="3">MHYT domain-containing protein</fullName>
    </recommendedName>
</protein>
<evidence type="ECO:0000256" key="1">
    <source>
        <dbReference type="PROSITE-ProRule" id="PRU00244"/>
    </source>
</evidence>
<proteinExistence type="predicted"/>
<dbReference type="Pfam" id="PF03707">
    <property type="entry name" value="MHYT"/>
    <property type="match status" value="3"/>
</dbReference>
<dbReference type="EMBL" id="JANUGQ010000013">
    <property type="protein sequence ID" value="MCS0637364.1"/>
    <property type="molecule type" value="Genomic_DNA"/>
</dbReference>
<keyword evidence="1" id="KW-0472">Membrane</keyword>
<dbReference type="PROSITE" id="PS50924">
    <property type="entry name" value="MHYT"/>
    <property type="match status" value="1"/>
</dbReference>
<feature type="transmembrane region" description="Helical" evidence="1">
    <location>
        <begin position="15"/>
        <end position="36"/>
    </location>
</feature>
<evidence type="ECO:0000313" key="5">
    <source>
        <dbReference type="Proteomes" id="UP001431313"/>
    </source>
</evidence>
<dbReference type="InterPro" id="IPR005330">
    <property type="entry name" value="MHYT_dom"/>
</dbReference>
<evidence type="ECO:0000313" key="4">
    <source>
        <dbReference type="EMBL" id="MCS0637364.1"/>
    </source>
</evidence>
<feature type="transmembrane region" description="Helical" evidence="1">
    <location>
        <begin position="215"/>
        <end position="241"/>
    </location>
</feature>
<feature type="transmembrane region" description="Helical" evidence="1">
    <location>
        <begin position="48"/>
        <end position="74"/>
    </location>
</feature>
<keyword evidence="5" id="KW-1185">Reference proteome</keyword>
<feature type="transmembrane region" description="Helical" evidence="1">
    <location>
        <begin position="145"/>
        <end position="167"/>
    </location>
</feature>
<organism evidence="4 5">
    <name type="scientific">Streptomyces pyxinae</name>
    <dbReference type="NCBI Taxonomy" id="2970734"/>
    <lineage>
        <taxon>Bacteria</taxon>
        <taxon>Bacillati</taxon>
        <taxon>Actinomycetota</taxon>
        <taxon>Actinomycetes</taxon>
        <taxon>Kitasatosporales</taxon>
        <taxon>Streptomycetaceae</taxon>
        <taxon>Streptomyces</taxon>
    </lineage>
</organism>
<comment type="caution">
    <text evidence="4">The sequence shown here is derived from an EMBL/GenBank/DDBJ whole genome shotgun (WGS) entry which is preliminary data.</text>
</comment>